<feature type="region of interest" description="Disordered" evidence="3">
    <location>
        <begin position="104"/>
        <end position="128"/>
    </location>
</feature>
<keyword evidence="1" id="KW-0378">Hydrolase</keyword>
<evidence type="ECO:0000256" key="3">
    <source>
        <dbReference type="SAM" id="MobiDB-lite"/>
    </source>
</evidence>
<feature type="compositionally biased region" description="Basic and acidic residues" evidence="3">
    <location>
        <begin position="669"/>
        <end position="678"/>
    </location>
</feature>
<evidence type="ECO:0000256" key="2">
    <source>
        <dbReference type="ARBA" id="ARBA00023242"/>
    </source>
</evidence>
<dbReference type="SMART" id="SM01146">
    <property type="entry name" value="DUF1086"/>
    <property type="match status" value="1"/>
</dbReference>
<evidence type="ECO:0000313" key="5">
    <source>
        <dbReference type="Proteomes" id="UP000095280"/>
    </source>
</evidence>
<dbReference type="CDD" id="cd18793">
    <property type="entry name" value="SF2_C_SNF"/>
    <property type="match status" value="1"/>
</dbReference>
<dbReference type="GO" id="GO:0003677">
    <property type="term" value="F:DNA binding"/>
    <property type="evidence" value="ECO:0007669"/>
    <property type="project" value="InterPro"/>
</dbReference>
<feature type="region of interest" description="Disordered" evidence="3">
    <location>
        <begin position="623"/>
        <end position="678"/>
    </location>
</feature>
<protein>
    <submittedName>
        <fullName evidence="6">Helicase C-terminal domain-containing protein</fullName>
    </submittedName>
</protein>
<dbReference type="PANTHER" id="PTHR45623">
    <property type="entry name" value="CHROMODOMAIN-HELICASE-DNA-BINDING PROTEIN 3-RELATED-RELATED"/>
    <property type="match status" value="1"/>
</dbReference>
<feature type="compositionally biased region" description="Polar residues" evidence="3">
    <location>
        <begin position="451"/>
        <end position="469"/>
    </location>
</feature>
<dbReference type="InterPro" id="IPR001650">
    <property type="entry name" value="Helicase_C-like"/>
</dbReference>
<dbReference type="SMART" id="SM00490">
    <property type="entry name" value="HELICc"/>
    <property type="match status" value="1"/>
</dbReference>
<dbReference type="Gene3D" id="3.40.50.300">
    <property type="entry name" value="P-loop containing nucleotide triphosphate hydrolases"/>
    <property type="match status" value="1"/>
</dbReference>
<evidence type="ECO:0000313" key="6">
    <source>
        <dbReference type="WBParaSite" id="maker-unitig_30727-snap-gene-0.4-mRNA-1"/>
    </source>
</evidence>
<dbReference type="InterPro" id="IPR009463">
    <property type="entry name" value="DUF1087"/>
</dbReference>
<name>A0A1I8FF46_9PLAT</name>
<dbReference type="GO" id="GO:0042393">
    <property type="term" value="F:histone binding"/>
    <property type="evidence" value="ECO:0007669"/>
    <property type="project" value="TreeGrafter"/>
</dbReference>
<reference evidence="6" key="1">
    <citation type="submission" date="2016-11" db="UniProtKB">
        <authorList>
            <consortium name="WormBaseParasite"/>
        </authorList>
    </citation>
    <scope>IDENTIFICATION</scope>
</reference>
<dbReference type="PANTHER" id="PTHR45623:SF17">
    <property type="entry name" value="CHROMODOMAIN-HELICASE-DNA-BINDING PROTEIN 3-RELATED"/>
    <property type="match status" value="1"/>
</dbReference>
<dbReference type="InterPro" id="IPR009462">
    <property type="entry name" value="CHD_II_SANT-like"/>
</dbReference>
<feature type="compositionally biased region" description="Basic and acidic residues" evidence="3">
    <location>
        <begin position="626"/>
        <end position="641"/>
    </location>
</feature>
<keyword evidence="2" id="KW-0539">Nucleus</keyword>
<dbReference type="Pfam" id="PF00271">
    <property type="entry name" value="Helicase_C"/>
    <property type="match status" value="1"/>
</dbReference>
<dbReference type="GO" id="GO:0000785">
    <property type="term" value="C:chromatin"/>
    <property type="evidence" value="ECO:0007669"/>
    <property type="project" value="TreeGrafter"/>
</dbReference>
<dbReference type="InterPro" id="IPR027417">
    <property type="entry name" value="P-loop_NTPase"/>
</dbReference>
<organism evidence="5 6">
    <name type="scientific">Macrostomum lignano</name>
    <dbReference type="NCBI Taxonomy" id="282301"/>
    <lineage>
        <taxon>Eukaryota</taxon>
        <taxon>Metazoa</taxon>
        <taxon>Spiralia</taxon>
        <taxon>Lophotrochozoa</taxon>
        <taxon>Platyhelminthes</taxon>
        <taxon>Rhabditophora</taxon>
        <taxon>Macrostomorpha</taxon>
        <taxon>Macrostomida</taxon>
        <taxon>Macrostomidae</taxon>
        <taxon>Macrostomum</taxon>
    </lineage>
</organism>
<dbReference type="SMART" id="SM01147">
    <property type="entry name" value="DUF1087"/>
    <property type="match status" value="1"/>
</dbReference>
<dbReference type="GO" id="GO:0016887">
    <property type="term" value="F:ATP hydrolysis activity"/>
    <property type="evidence" value="ECO:0007669"/>
    <property type="project" value="TreeGrafter"/>
</dbReference>
<evidence type="ECO:0000259" key="4">
    <source>
        <dbReference type="PROSITE" id="PS51194"/>
    </source>
</evidence>
<dbReference type="GO" id="GO:0005634">
    <property type="term" value="C:nucleus"/>
    <property type="evidence" value="ECO:0007669"/>
    <property type="project" value="TreeGrafter"/>
</dbReference>
<dbReference type="SUPFAM" id="SSF52540">
    <property type="entry name" value="P-loop containing nucleoside triphosphate hydrolases"/>
    <property type="match status" value="1"/>
</dbReference>
<keyword evidence="5" id="KW-1185">Reference proteome</keyword>
<dbReference type="AlphaFoldDB" id="A0A1I8FF46"/>
<feature type="region of interest" description="Disordered" evidence="3">
    <location>
        <begin position="389"/>
        <end position="473"/>
    </location>
</feature>
<dbReference type="GO" id="GO:0003682">
    <property type="term" value="F:chromatin binding"/>
    <property type="evidence" value="ECO:0007669"/>
    <property type="project" value="TreeGrafter"/>
</dbReference>
<dbReference type="Proteomes" id="UP000095280">
    <property type="component" value="Unplaced"/>
</dbReference>
<feature type="domain" description="Helicase C-terminal" evidence="4">
    <location>
        <begin position="131"/>
        <end position="305"/>
    </location>
</feature>
<dbReference type="InterPro" id="IPR049730">
    <property type="entry name" value="SNF2/RAD54-like_C"/>
</dbReference>
<proteinExistence type="predicted"/>
<evidence type="ECO:0000256" key="1">
    <source>
        <dbReference type="ARBA" id="ARBA00022801"/>
    </source>
</evidence>
<dbReference type="GO" id="GO:0140658">
    <property type="term" value="F:ATP-dependent chromatin remodeler activity"/>
    <property type="evidence" value="ECO:0007669"/>
    <property type="project" value="TreeGrafter"/>
</dbReference>
<accession>A0A1I8FF46</accession>
<dbReference type="WBParaSite" id="maker-unitig_30727-snap-gene-0.4-mRNA-1">
    <property type="protein sequence ID" value="maker-unitig_30727-snap-gene-0.4-mRNA-1"/>
    <property type="gene ID" value="maker-unitig_30727-snap-gene-0.4"/>
</dbReference>
<dbReference type="Pfam" id="PF06461">
    <property type="entry name" value="CHDII_SANT-like"/>
    <property type="match status" value="1"/>
</dbReference>
<sequence length="678" mass="76376">TSCCSRALRCRTIWKSCSHLLNFHVAWKIPRSARLPRRIRHDISKEDQVKKLHEMLGAHMLRRFEIRRIEKACHRKASSLVELSPMQKKYYKYILTRNYDALSSRRQNRLQPAPPEEAPKRANGAYEGSSQLCESLRQTRTTRTDAEKLRAEGHRVLVFSQMTKMLDILEDFCEHEQLKYERIDGAITGQLRQDAIDRFNNGESDSFVFLLSTRAGGLGINLATADTVIIYDSDWNPHNDIQAFSRAHRIGQANKVMIYRFVTRNTVEERVTQVAKKKMMLTHLVVRPGFGQKGGSAAMSKQELDDILRFGTAETMTITEDSDKDRIVYDDETISRLLDRTQEGMEEKELALNDYLTSFKVAKYSVKETASQDEQDDEDEDEGREIIKETLEPADPYQADLHSTMGKGKRNRKQVNYYTVGVVGAQQDDDDTAPATEHSEDETVRVLSADPRTTTNSPTAKPPRWTSTPGDRDLNNQIEVFGFNPRQRRAFLNSVMRFGLPPSDVYNSAWMSRDLRSKPREATGVRAKASTASMCSHRPVGITWLLLRAKGARFEKESNGRSSLPLCCRQPVAVAEAAPLKAAATAAERDGEVGVGDEAAQHINEEWPEQGGGEATIVLTTQSDAAPDKRKTDLTARHSCKDCASVGGRQRNGLKRSRRRPPDVGDEDASTKPKDGET</sequence>
<dbReference type="PROSITE" id="PS51194">
    <property type="entry name" value="HELICASE_CTER"/>
    <property type="match status" value="1"/>
</dbReference>